<keyword evidence="6" id="KW-1185">Reference proteome</keyword>
<protein>
    <submittedName>
        <fullName evidence="5">PspC domain-containing protein</fullName>
    </submittedName>
</protein>
<feature type="transmembrane region" description="Helical" evidence="2">
    <location>
        <begin position="261"/>
        <end position="282"/>
    </location>
</feature>
<proteinExistence type="predicted"/>
<dbReference type="Pfam" id="PF04024">
    <property type="entry name" value="PspC"/>
    <property type="match status" value="1"/>
</dbReference>
<evidence type="ECO:0000256" key="1">
    <source>
        <dbReference type="SAM" id="MobiDB-lite"/>
    </source>
</evidence>
<dbReference type="EMBL" id="CP101988">
    <property type="protein sequence ID" value="UUI74746.1"/>
    <property type="molecule type" value="Genomic_DNA"/>
</dbReference>
<feature type="compositionally biased region" description="Polar residues" evidence="1">
    <location>
        <begin position="221"/>
        <end position="235"/>
    </location>
</feature>
<dbReference type="Proteomes" id="UP001316189">
    <property type="component" value="Chromosome"/>
</dbReference>
<dbReference type="InterPro" id="IPR007168">
    <property type="entry name" value="Phageshock_PspC_N"/>
</dbReference>
<keyword evidence="2" id="KW-0472">Membrane</keyword>
<feature type="compositionally biased region" description="Pro residues" evidence="1">
    <location>
        <begin position="8"/>
        <end position="25"/>
    </location>
</feature>
<keyword evidence="2" id="KW-0812">Transmembrane</keyword>
<organism evidence="5 6">
    <name type="scientific">Cellulomonas chengniuliangii</name>
    <dbReference type="NCBI Taxonomy" id="2968084"/>
    <lineage>
        <taxon>Bacteria</taxon>
        <taxon>Bacillati</taxon>
        <taxon>Actinomycetota</taxon>
        <taxon>Actinomycetes</taxon>
        <taxon>Micrococcales</taxon>
        <taxon>Cellulomonadaceae</taxon>
        <taxon>Cellulomonas</taxon>
    </lineage>
</organism>
<feature type="transmembrane region" description="Helical" evidence="2">
    <location>
        <begin position="71"/>
        <end position="93"/>
    </location>
</feature>
<dbReference type="InterPro" id="IPR024425">
    <property type="entry name" value="LiaF-like_C"/>
</dbReference>
<feature type="compositionally biased region" description="Low complexity" evidence="1">
    <location>
        <begin position="236"/>
        <end position="245"/>
    </location>
</feature>
<feature type="transmembrane region" description="Helical" evidence="2">
    <location>
        <begin position="141"/>
        <end position="164"/>
    </location>
</feature>
<reference evidence="5 6" key="1">
    <citation type="submission" date="2022-07" db="EMBL/GenBank/DDBJ databases">
        <title>Novel species in genus cellulomonas.</title>
        <authorList>
            <person name="Ye L."/>
        </authorList>
    </citation>
    <scope>NUCLEOTIDE SEQUENCE [LARGE SCALE GENOMIC DNA]</scope>
    <source>
        <strain evidence="6">zg-Y338</strain>
    </source>
</reference>
<evidence type="ECO:0000313" key="6">
    <source>
        <dbReference type="Proteomes" id="UP001316189"/>
    </source>
</evidence>
<feature type="transmembrane region" description="Helical" evidence="2">
    <location>
        <begin position="320"/>
        <end position="338"/>
    </location>
</feature>
<sequence>MDTHLPGQPGPSPTGDPGAPPPTPPSSSGVDGFFAAIRRTGLFRSDDRWVGGVAGGVALRFGIDPLLARGVFAVSFLLGGLGLVAYGIAWALLPEQRDGRIHAEELIRGNFDGALLGALAMVVIGLNRGDGWVGWWGGSNLGWLTGLLWAIALAVVAVLVVMGISQSRSGKTPGGPSWLWADATVTPPSSDAAAPQAPSTPQPGDEPPYGRVPTYAESPQYPASPQYAASPQYPTSPQHPASQHYPPSPPKPAKPSPRGPGVATIGVVTALILLTFAGLMVADRTGALHLPVLLTGAGLAVILLGLGVVFSGLRGRTSGALGGLAIVAIIVAAPVALLDKPMWNADGSWRVISDDSFMVTTRDAATAGFNVGVGDSVIDLTEVPLTDELLVVPISAGVGEVRVIIPDGVPVSAEVRAGAGEISWRVDGKSLRWSGVGIGTQRYSTEEVTDGAEAQIMLRVDIGAGEAIIEED</sequence>
<keyword evidence="2" id="KW-1133">Transmembrane helix</keyword>
<feature type="region of interest" description="Disordered" evidence="1">
    <location>
        <begin position="1"/>
        <end position="30"/>
    </location>
</feature>
<name>A0ABY5KW50_9CELL</name>
<feature type="domain" description="Phage shock protein PspC N-terminal" evidence="3">
    <location>
        <begin position="41"/>
        <end position="95"/>
    </location>
</feature>
<gene>
    <name evidence="5" type="ORF">NP064_13260</name>
</gene>
<evidence type="ECO:0000259" key="3">
    <source>
        <dbReference type="Pfam" id="PF04024"/>
    </source>
</evidence>
<evidence type="ECO:0000313" key="5">
    <source>
        <dbReference type="EMBL" id="UUI74746.1"/>
    </source>
</evidence>
<feature type="compositionally biased region" description="Pro residues" evidence="1">
    <location>
        <begin position="246"/>
        <end position="258"/>
    </location>
</feature>
<feature type="domain" description="Cell wall-active antibiotics response LiaF-like C-terminal" evidence="4">
    <location>
        <begin position="369"/>
        <end position="443"/>
    </location>
</feature>
<feature type="region of interest" description="Disordered" evidence="1">
    <location>
        <begin position="167"/>
        <end position="260"/>
    </location>
</feature>
<feature type="transmembrane region" description="Helical" evidence="2">
    <location>
        <begin position="114"/>
        <end position="135"/>
    </location>
</feature>
<dbReference type="Pfam" id="PF09922">
    <property type="entry name" value="LiaF-like_C"/>
    <property type="match status" value="1"/>
</dbReference>
<dbReference type="RefSeq" id="WP_227570392.1">
    <property type="nucleotide sequence ID" value="NZ_CP101988.1"/>
</dbReference>
<feature type="transmembrane region" description="Helical" evidence="2">
    <location>
        <begin position="288"/>
        <end position="313"/>
    </location>
</feature>
<evidence type="ECO:0000256" key="2">
    <source>
        <dbReference type="SAM" id="Phobius"/>
    </source>
</evidence>
<evidence type="ECO:0000259" key="4">
    <source>
        <dbReference type="Pfam" id="PF09922"/>
    </source>
</evidence>
<accession>A0ABY5KW50</accession>
<feature type="compositionally biased region" description="Low complexity" evidence="1">
    <location>
        <begin position="186"/>
        <end position="197"/>
    </location>
</feature>